<dbReference type="InterPro" id="IPR006076">
    <property type="entry name" value="FAD-dep_OxRdtase"/>
</dbReference>
<name>A0A6A5YAF4_9PLEO</name>
<dbReference type="OrthoDB" id="498204at2759"/>
<dbReference type="Pfam" id="PF01266">
    <property type="entry name" value="DAO"/>
    <property type="match status" value="1"/>
</dbReference>
<keyword evidence="5" id="KW-1185">Reference proteome</keyword>
<dbReference type="Gene3D" id="3.50.50.60">
    <property type="entry name" value="FAD/NAD(P)-binding domain"/>
    <property type="match status" value="2"/>
</dbReference>
<dbReference type="AlphaFoldDB" id="A0A6A5YAF4"/>
<evidence type="ECO:0000313" key="4">
    <source>
        <dbReference type="EMBL" id="KAF2021564.1"/>
    </source>
</evidence>
<sequence length="461" mass="50172">MSQPKENIVILGGGIIGLSIAYYLSQDPNSNRSIHIIDSAPTLLESASGYAGGFLTRDWFDPRLAPFGEFSFKLHRELAESSDGHRRWGYCGSHVYSLTLNGAPGAARGEDWLLEGTSRAQAVGRKTVGHVSAPGESVNSDGTPSWITPQEEATWEVVAGTEDCGQLDPRKLCEHLLSECQERGVEIVPSTRATANKQRHDQSSVLTLQSSVDDKAPSFIRCTNLIIAAGCWTPRVLDTLFPGHRVKLEIDALAGYSIVYKTPRYTKPFRNIAHGEKGKFNARDKYVSYAIYCPSTKHWTYSPEAFARLSENEKPEIWVGGLNRDQTQLPLPELATDCKKLMKSEDLANLRQTAVHMTGLPGLGGNPTEDDLEILREGLCFRPVSKSGVPTVGRIAPMDLGADFRSGLGAKVWIASGHGPWGISMALGTGVVINDLISEREPSVDISALQVQTRAPGGSKM</sequence>
<dbReference type="SUPFAM" id="SSF51905">
    <property type="entry name" value="FAD/NAD(P)-binding domain"/>
    <property type="match status" value="1"/>
</dbReference>
<dbReference type="EMBL" id="ML978066">
    <property type="protein sequence ID" value="KAF2021564.1"/>
    <property type="molecule type" value="Genomic_DNA"/>
</dbReference>
<dbReference type="GO" id="GO:0042147">
    <property type="term" value="P:retrograde transport, endosome to Golgi"/>
    <property type="evidence" value="ECO:0007669"/>
    <property type="project" value="TreeGrafter"/>
</dbReference>
<dbReference type="GO" id="GO:0005829">
    <property type="term" value="C:cytosol"/>
    <property type="evidence" value="ECO:0007669"/>
    <property type="project" value="GOC"/>
</dbReference>
<evidence type="ECO:0000259" key="3">
    <source>
        <dbReference type="Pfam" id="PF01266"/>
    </source>
</evidence>
<reference evidence="4" key="1">
    <citation type="journal article" date="2020" name="Stud. Mycol.">
        <title>101 Dothideomycetes genomes: a test case for predicting lifestyles and emergence of pathogens.</title>
        <authorList>
            <person name="Haridas S."/>
            <person name="Albert R."/>
            <person name="Binder M."/>
            <person name="Bloem J."/>
            <person name="Labutti K."/>
            <person name="Salamov A."/>
            <person name="Andreopoulos B."/>
            <person name="Baker S."/>
            <person name="Barry K."/>
            <person name="Bills G."/>
            <person name="Bluhm B."/>
            <person name="Cannon C."/>
            <person name="Castanera R."/>
            <person name="Culley D."/>
            <person name="Daum C."/>
            <person name="Ezra D."/>
            <person name="Gonzalez J."/>
            <person name="Henrissat B."/>
            <person name="Kuo A."/>
            <person name="Liang C."/>
            <person name="Lipzen A."/>
            <person name="Lutzoni F."/>
            <person name="Magnuson J."/>
            <person name="Mondo S."/>
            <person name="Nolan M."/>
            <person name="Ohm R."/>
            <person name="Pangilinan J."/>
            <person name="Park H.-J."/>
            <person name="Ramirez L."/>
            <person name="Alfaro M."/>
            <person name="Sun H."/>
            <person name="Tritt A."/>
            <person name="Yoshinaga Y."/>
            <person name="Zwiers L.-H."/>
            <person name="Turgeon B."/>
            <person name="Goodwin S."/>
            <person name="Spatafora J."/>
            <person name="Crous P."/>
            <person name="Grigoriev I."/>
        </authorList>
    </citation>
    <scope>NUCLEOTIDE SEQUENCE</scope>
    <source>
        <strain evidence="4">CBS 175.79</strain>
    </source>
</reference>
<feature type="compositionally biased region" description="Polar residues" evidence="1">
    <location>
        <begin position="137"/>
        <end position="146"/>
    </location>
</feature>
<evidence type="ECO:0000313" key="5">
    <source>
        <dbReference type="Proteomes" id="UP000799778"/>
    </source>
</evidence>
<dbReference type="GeneID" id="54284059"/>
<protein>
    <submittedName>
        <fullName evidence="4">Nucleotide-binding domain-containing protein</fullName>
    </submittedName>
</protein>
<feature type="region of interest" description="Disordered" evidence="1">
    <location>
        <begin position="127"/>
        <end position="146"/>
    </location>
</feature>
<dbReference type="RefSeq" id="XP_033389903.1">
    <property type="nucleotide sequence ID" value="XM_033526662.1"/>
</dbReference>
<evidence type="ECO:0000256" key="1">
    <source>
        <dbReference type="SAM" id="MobiDB-lite"/>
    </source>
</evidence>
<dbReference type="Proteomes" id="UP000799778">
    <property type="component" value="Unassembled WGS sequence"/>
</dbReference>
<dbReference type="PANTHER" id="PTHR13847:SF185">
    <property type="entry name" value="FAD DEPENDENT OXIDOREDUCTASE SUPERFAMILY (AFU_ORTHOLOGUE AFUA_3G02360)"/>
    <property type="match status" value="1"/>
</dbReference>
<dbReference type="GO" id="GO:0005770">
    <property type="term" value="C:late endosome"/>
    <property type="evidence" value="ECO:0007669"/>
    <property type="project" value="TreeGrafter"/>
</dbReference>
<dbReference type="PANTHER" id="PTHR13847">
    <property type="entry name" value="SARCOSINE DEHYDROGENASE-RELATED"/>
    <property type="match status" value="1"/>
</dbReference>
<proteinExistence type="predicted"/>
<evidence type="ECO:0000256" key="2">
    <source>
        <dbReference type="SAM" id="Phobius"/>
    </source>
</evidence>
<dbReference type="Gene3D" id="3.30.9.10">
    <property type="entry name" value="D-Amino Acid Oxidase, subunit A, domain 2"/>
    <property type="match status" value="1"/>
</dbReference>
<feature type="domain" description="FAD dependent oxidoreductase" evidence="3">
    <location>
        <begin position="8"/>
        <end position="435"/>
    </location>
</feature>
<dbReference type="InterPro" id="IPR036188">
    <property type="entry name" value="FAD/NAD-bd_sf"/>
</dbReference>
<feature type="transmembrane region" description="Helical" evidence="2">
    <location>
        <begin position="7"/>
        <end position="25"/>
    </location>
</feature>
<organism evidence="4 5">
    <name type="scientific">Aaosphaeria arxii CBS 175.79</name>
    <dbReference type="NCBI Taxonomy" id="1450172"/>
    <lineage>
        <taxon>Eukaryota</taxon>
        <taxon>Fungi</taxon>
        <taxon>Dikarya</taxon>
        <taxon>Ascomycota</taxon>
        <taxon>Pezizomycotina</taxon>
        <taxon>Dothideomycetes</taxon>
        <taxon>Pleosporomycetidae</taxon>
        <taxon>Pleosporales</taxon>
        <taxon>Pleosporales incertae sedis</taxon>
        <taxon>Aaosphaeria</taxon>
    </lineage>
</organism>
<gene>
    <name evidence="4" type="ORF">BU24DRAFT_417205</name>
</gene>
<accession>A0A6A5YAF4</accession>
<keyword evidence="2" id="KW-1133">Transmembrane helix</keyword>
<keyword evidence="2" id="KW-0812">Transmembrane</keyword>
<keyword evidence="2" id="KW-0472">Membrane</keyword>